<dbReference type="GO" id="GO:0003824">
    <property type="term" value="F:catalytic activity"/>
    <property type="evidence" value="ECO:0007669"/>
    <property type="project" value="InterPro"/>
</dbReference>
<organism evidence="3 4">
    <name type="scientific">Elysia marginata</name>
    <dbReference type="NCBI Taxonomy" id="1093978"/>
    <lineage>
        <taxon>Eukaryota</taxon>
        <taxon>Metazoa</taxon>
        <taxon>Spiralia</taxon>
        <taxon>Lophotrochozoa</taxon>
        <taxon>Mollusca</taxon>
        <taxon>Gastropoda</taxon>
        <taxon>Heterobranchia</taxon>
        <taxon>Euthyneura</taxon>
        <taxon>Panpulmonata</taxon>
        <taxon>Sacoglossa</taxon>
        <taxon>Placobranchoidea</taxon>
        <taxon>Plakobranchidae</taxon>
        <taxon>Elysia</taxon>
    </lineage>
</organism>
<evidence type="ECO:0000313" key="4">
    <source>
        <dbReference type="Proteomes" id="UP000762676"/>
    </source>
</evidence>
<dbReference type="InterPro" id="IPR011037">
    <property type="entry name" value="Pyrv_Knase-like_insert_dom_sf"/>
</dbReference>
<keyword evidence="1" id="KW-0812">Transmembrane</keyword>
<dbReference type="SUPFAM" id="SSF141673">
    <property type="entry name" value="MOSC N-terminal domain-like"/>
    <property type="match status" value="1"/>
</dbReference>
<accession>A0AAV4FIM7</accession>
<protein>
    <submittedName>
        <fullName evidence="3">Mitochondrial amidoxime reducing component 2-like</fullName>
    </submittedName>
</protein>
<evidence type="ECO:0000259" key="2">
    <source>
        <dbReference type="PROSITE" id="PS51340"/>
    </source>
</evidence>
<keyword evidence="4" id="KW-1185">Reference proteome</keyword>
<dbReference type="Pfam" id="PF03473">
    <property type="entry name" value="MOSC"/>
    <property type="match status" value="1"/>
</dbReference>
<evidence type="ECO:0000256" key="1">
    <source>
        <dbReference type="SAM" id="Phobius"/>
    </source>
</evidence>
<dbReference type="Proteomes" id="UP000762676">
    <property type="component" value="Unassembled WGS sequence"/>
</dbReference>
<feature type="domain" description="MOSC" evidence="2">
    <location>
        <begin position="156"/>
        <end position="330"/>
    </location>
</feature>
<sequence length="335" mass="37998">MDFSKLLEHKGVILAVVGGAAIATVGVLYMSRRRKQHIHDIDDQYELVGEVTGLYCYPVKSMQAIEHEVGFCSFAGIRMMNARDRQFVVVRSNGDFVTQRQISKLAGIKVTMEGRELKMQADGMPDIKVPVNPAKNLNAVVGFRVWKDTMAGQDCGQEVGEWLNQYLGEQGLRMIIMMPGITDRSCQLPTSTGKDKLIFQDDAPYLLTTEQSLADLKQRLDAPANEEVTMKNFRPNIVVKTTKEAWDEDNWSHLIIGKNMRMRVIFPMARCLLTTVDPETFERRKDGEPLKTLKSFRIFPELDKTNPMFGINLGVEFENSVRIGDPVYARRKKFA</sequence>
<comment type="caution">
    <text evidence="3">The sequence shown here is derived from an EMBL/GenBank/DDBJ whole genome shotgun (WGS) entry which is preliminary data.</text>
</comment>
<dbReference type="GO" id="GO:0030151">
    <property type="term" value="F:molybdenum ion binding"/>
    <property type="evidence" value="ECO:0007669"/>
    <property type="project" value="InterPro"/>
</dbReference>
<dbReference type="AlphaFoldDB" id="A0AAV4FIM7"/>
<dbReference type="GO" id="GO:0030170">
    <property type="term" value="F:pyridoxal phosphate binding"/>
    <property type="evidence" value="ECO:0007669"/>
    <property type="project" value="InterPro"/>
</dbReference>
<keyword evidence="1" id="KW-1133">Transmembrane helix</keyword>
<gene>
    <name evidence="3" type="ORF">ElyMa_002121900</name>
</gene>
<dbReference type="Pfam" id="PF03476">
    <property type="entry name" value="MOSC_N"/>
    <property type="match status" value="1"/>
</dbReference>
<dbReference type="PANTHER" id="PTHR14237:SF19">
    <property type="entry name" value="MITOCHONDRIAL AMIDOXIME REDUCING COMPONENT 1"/>
    <property type="match status" value="1"/>
</dbReference>
<keyword evidence="1" id="KW-0472">Membrane</keyword>
<evidence type="ECO:0000313" key="3">
    <source>
        <dbReference type="EMBL" id="GFR72791.1"/>
    </source>
</evidence>
<dbReference type="InterPro" id="IPR005302">
    <property type="entry name" value="MoCF_Sase_C"/>
</dbReference>
<name>A0AAV4FIM7_9GAST</name>
<feature type="transmembrane region" description="Helical" evidence="1">
    <location>
        <begin position="12"/>
        <end position="30"/>
    </location>
</feature>
<proteinExistence type="predicted"/>
<dbReference type="InterPro" id="IPR005303">
    <property type="entry name" value="MOCOS_middle"/>
</dbReference>
<dbReference type="SUPFAM" id="SSF50800">
    <property type="entry name" value="PK beta-barrel domain-like"/>
    <property type="match status" value="1"/>
</dbReference>
<dbReference type="EMBL" id="BMAT01004406">
    <property type="protein sequence ID" value="GFR72791.1"/>
    <property type="molecule type" value="Genomic_DNA"/>
</dbReference>
<dbReference type="PANTHER" id="PTHR14237">
    <property type="entry name" value="MOLYBDOPTERIN COFACTOR SULFURASE MOSC"/>
    <property type="match status" value="1"/>
</dbReference>
<reference evidence="3 4" key="1">
    <citation type="journal article" date="2021" name="Elife">
        <title>Chloroplast acquisition without the gene transfer in kleptoplastic sea slugs, Plakobranchus ocellatus.</title>
        <authorList>
            <person name="Maeda T."/>
            <person name="Takahashi S."/>
            <person name="Yoshida T."/>
            <person name="Shimamura S."/>
            <person name="Takaki Y."/>
            <person name="Nagai Y."/>
            <person name="Toyoda A."/>
            <person name="Suzuki Y."/>
            <person name="Arimoto A."/>
            <person name="Ishii H."/>
            <person name="Satoh N."/>
            <person name="Nishiyama T."/>
            <person name="Hasebe M."/>
            <person name="Maruyama T."/>
            <person name="Minagawa J."/>
            <person name="Obokata J."/>
            <person name="Shigenobu S."/>
        </authorList>
    </citation>
    <scope>NUCLEOTIDE SEQUENCE [LARGE SCALE GENOMIC DNA]</scope>
</reference>
<dbReference type="PROSITE" id="PS51340">
    <property type="entry name" value="MOSC"/>
    <property type="match status" value="1"/>
</dbReference>